<evidence type="ECO:0000313" key="2">
    <source>
        <dbReference type="EMBL" id="BCT93166.1"/>
    </source>
</evidence>
<sequence length="315" mass="35981">MQLRNTKFARRLKSATLILVLTVGVGFGAVQHLHAQSIDWWKPTATQRIALHWVLEGALDVTSPTQMGLRDMNGNALPEPNVYDIDGEMNSAATVAYLHGKGKKVICYFDAGVYESYRTDAYRFQALSPRIWGNADEGWNDSFWLDVRRVDELEPIMKARMQVCKDKGFDAIEPDEIDGWENDTGFPITYQDQLNYNKALARWAHELGLSIGQKGDLIQVRDLVDDFDWTLNEECFQYNECTNPYDPYLDDEVPGLQLYVQRNKAVFIAEYKGYTSTKWNSICTNSTKNRFNTTRFKLGLRNNGGRMPCSTAVGW</sequence>
<dbReference type="RefSeq" id="WP_213434108.1">
    <property type="nucleotide sequence ID" value="NZ_AP024545.1"/>
</dbReference>
<dbReference type="Gene3D" id="3.20.20.70">
    <property type="entry name" value="Aldolase class I"/>
    <property type="match status" value="1"/>
</dbReference>
<evidence type="ECO:0000259" key="1">
    <source>
        <dbReference type="Pfam" id="PF03537"/>
    </source>
</evidence>
<organism evidence="2 3">
    <name type="scientific">Noviluteimonas caseinilytica</name>
    <dbReference type="NCBI Taxonomy" id="2675101"/>
    <lineage>
        <taxon>Bacteria</taxon>
        <taxon>Pseudomonadati</taxon>
        <taxon>Pseudomonadota</taxon>
        <taxon>Gammaproteobacteria</taxon>
        <taxon>Lysobacterales</taxon>
        <taxon>Lysobacteraceae</taxon>
        <taxon>Noviluteimonas</taxon>
    </lineage>
</organism>
<dbReference type="PANTHER" id="PTHR35273:SF2">
    <property type="entry name" value="ALPHA-GALACTOSIDASE"/>
    <property type="match status" value="1"/>
</dbReference>
<dbReference type="SUPFAM" id="SSF51445">
    <property type="entry name" value="(Trans)glycosidases"/>
    <property type="match status" value="1"/>
</dbReference>
<proteinExistence type="predicted"/>
<evidence type="ECO:0000313" key="3">
    <source>
        <dbReference type="Proteomes" id="UP000681317"/>
    </source>
</evidence>
<dbReference type="EMBL" id="AP024545">
    <property type="protein sequence ID" value="BCT93166.1"/>
    <property type="molecule type" value="Genomic_DNA"/>
</dbReference>
<dbReference type="PANTHER" id="PTHR35273">
    <property type="entry name" value="ALPHA-1,4 POLYGALACTOSAMINIDASE, PUTATIVE (AFU_ORTHOLOGUE AFUA_3G07890)-RELATED"/>
    <property type="match status" value="1"/>
</dbReference>
<keyword evidence="3" id="KW-1185">Reference proteome</keyword>
<dbReference type="Proteomes" id="UP000681317">
    <property type="component" value="Chromosome"/>
</dbReference>
<reference evidence="2 3" key="1">
    <citation type="submission" date="2021-03" db="EMBL/GenBank/DDBJ databases">
        <title>Complete Genome Sequences of Two Lysobacter Strains Isolated from Sea Water (Lysobacter caseinilyticus) and Soil (Lysobacter helvus) in South Korea.</title>
        <authorList>
            <person name="Watanabe Y."/>
            <person name="Arakawa K."/>
        </authorList>
    </citation>
    <scope>NUCLEOTIDE SEQUENCE [LARGE SCALE GENOMIC DNA]</scope>
    <source>
        <strain evidence="2 3">KVB24</strain>
    </source>
</reference>
<dbReference type="Pfam" id="PF03537">
    <property type="entry name" value="Glyco_hydro_114"/>
    <property type="match status" value="1"/>
</dbReference>
<protein>
    <recommendedName>
        <fullName evidence="1">Glycoside-hydrolase family GH114 TIM-barrel domain-containing protein</fullName>
    </recommendedName>
</protein>
<accession>A0ABN6FUL0</accession>
<dbReference type="InterPro" id="IPR013785">
    <property type="entry name" value="Aldolase_TIM"/>
</dbReference>
<dbReference type="InterPro" id="IPR017853">
    <property type="entry name" value="GH"/>
</dbReference>
<feature type="domain" description="Glycoside-hydrolase family GH114 TIM-barrel" evidence="1">
    <location>
        <begin position="78"/>
        <end position="301"/>
    </location>
</feature>
<dbReference type="InterPro" id="IPR004352">
    <property type="entry name" value="GH114_TIM-barrel"/>
</dbReference>
<gene>
    <name evidence="2" type="ORF">LYSCAS_21900</name>
</gene>
<name>A0ABN6FUL0_9GAMM</name>